<dbReference type="AlphaFoldDB" id="A0A6M0QXH1"/>
<dbReference type="Proteomes" id="UP000477782">
    <property type="component" value="Unassembled WGS sequence"/>
</dbReference>
<protein>
    <submittedName>
        <fullName evidence="5">DUF11 domain-containing protein</fullName>
    </submittedName>
</protein>
<sequence>MSATLSGLTVTDICTSPSDTYTVTGSATFTMGSNGKRYDLRLGLHDAATNQVLTSNCFNAPSSANFGNLDGQGDCSDIQNSGTSATGTASFVLPCSINGQPVTSQTATLVIGYAIAPGVTNTSTSPITVSANQTCKSVAGSFDVPFGPVIRLKKLAQGASGSFAFTTTNVNLNPFTLNATTSVGAGAFESASQTLYINGALFNGTSYDASKNITLTETVPASGWDLEGITCATSAGAIGSFNAGSATYTINGGALANNQVIDCVATNAAKSQLSITKAVSNPAGLTIPSANAWTMGFTDGAAIDVTATNTATTPLSQEVRAKTYSITEQLSGNTLAYSVAVSCTGGTYTSQATAVTGGGRVTLGTVQVTGDADVSCTVTNTPSTATLTLAKVVDNGGYTGTAATTDNFLLSYSGAVAGSGKSGASGVTSVTVPVGIYTLAETPDGVPAHLSYTPGLACTGATLSGNQLTLTAGAAAICTFTNTLQTARLTVTKVVEAGGYAGTIPAADDWTLGYAATAASAASVTGTGAGSLDVVVPAGDYTLTEALGGNALGYSVGLSCTDAAVTAGATSVTDGSTVTVGTISIANGATSACTLTNTLSTGSLQLAKSVNHGAATVGLASATDWLLSYAGPASGDMTSGAAAIVVPRGSYAVSEAAKAGFPNTANYSFDDLACTGGALAGSSVTVGADPVVCTFTNTRSTAELTLVKSVVNDNGGTAAADDFTLSYGGTAAAQNTAITVPAGSYALTESTLAGYTPAATPITCDIDTASGSSFAAGSLTLNAGGKATCTFVNEDVAPTYDMAKRIGYVGPLGVGSVLSYEFVFTNFGPWAISDLTPVDTLPGLSPITCPGGGTSVSSLAAGATATCTASYTITQADIDGTGNGTAAGSCSSGFAIINSASSTATETDGTLLRETNAGNNSREACLPVRAPAFSITKDVDQSTLSAPGTLTYTIAVTNTGNVTLTEGALSDSLPVDFGGAAVSGISIPVGGSETWSASHAVDQAMIDAGAAIVNTASFEPAEAEPQSDDATTTISQTPAFTIEKTVDQASLSA</sequence>
<dbReference type="Pfam" id="PF24514">
    <property type="entry name" value="SpaA_4"/>
    <property type="match status" value="1"/>
</dbReference>
<comment type="caution">
    <text evidence="5">The sequence shown here is derived from an EMBL/GenBank/DDBJ whole genome shotgun (WGS) entry which is preliminary data.</text>
</comment>
<proteinExistence type="predicted"/>
<feature type="domain" description="SpaA-like prealbumin fold" evidence="2">
    <location>
        <begin position="384"/>
        <end position="479"/>
    </location>
</feature>
<evidence type="ECO:0000259" key="3">
    <source>
        <dbReference type="Pfam" id="PF24346"/>
    </source>
</evidence>
<gene>
    <name evidence="5" type="ORF">G4Z14_18090</name>
</gene>
<feature type="domain" description="SpaA-like prealbumin fold" evidence="4">
    <location>
        <begin position="150"/>
        <end position="268"/>
    </location>
</feature>
<organism evidence="5 6">
    <name type="scientific">Tabrizicola oligotrophica</name>
    <dbReference type="NCBI Taxonomy" id="2710650"/>
    <lineage>
        <taxon>Bacteria</taxon>
        <taxon>Pseudomonadati</taxon>
        <taxon>Pseudomonadota</taxon>
        <taxon>Alphaproteobacteria</taxon>
        <taxon>Rhodobacterales</taxon>
        <taxon>Paracoccaceae</taxon>
        <taxon>Tabrizicola</taxon>
    </lineage>
</organism>
<feature type="domain" description="SpaA-like prealbumin fold" evidence="2">
    <location>
        <begin position="602"/>
        <end position="694"/>
    </location>
</feature>
<evidence type="ECO:0000259" key="4">
    <source>
        <dbReference type="Pfam" id="PF24514"/>
    </source>
</evidence>
<feature type="region of interest" description="Disordered" evidence="1">
    <location>
        <begin position="1020"/>
        <end position="1039"/>
    </location>
</feature>
<dbReference type="NCBIfam" id="TIGR01451">
    <property type="entry name" value="B_ant_repeat"/>
    <property type="match status" value="1"/>
</dbReference>
<dbReference type="Pfam" id="PF24346">
    <property type="entry name" value="DUF7507"/>
    <property type="match status" value="2"/>
</dbReference>
<feature type="domain" description="DUF7507" evidence="3">
    <location>
        <begin position="799"/>
        <end position="880"/>
    </location>
</feature>
<evidence type="ECO:0000313" key="6">
    <source>
        <dbReference type="Proteomes" id="UP000477782"/>
    </source>
</evidence>
<dbReference type="InterPro" id="IPR055354">
    <property type="entry name" value="DUF7507"/>
</dbReference>
<feature type="compositionally biased region" description="Polar residues" evidence="1">
    <location>
        <begin position="1028"/>
        <end position="1039"/>
    </location>
</feature>
<dbReference type="EMBL" id="JAAIVJ010000024">
    <property type="protein sequence ID" value="NEY92196.1"/>
    <property type="molecule type" value="Genomic_DNA"/>
</dbReference>
<evidence type="ECO:0000313" key="5">
    <source>
        <dbReference type="EMBL" id="NEY92196.1"/>
    </source>
</evidence>
<feature type="domain" description="SpaA-like prealbumin fold" evidence="2">
    <location>
        <begin position="701"/>
        <end position="790"/>
    </location>
</feature>
<accession>A0A6M0QXH1</accession>
<dbReference type="InterPro" id="IPR045826">
    <property type="entry name" value="SpaA_PFL_dom_2"/>
</dbReference>
<dbReference type="RefSeq" id="WP_164628290.1">
    <property type="nucleotide sequence ID" value="NZ_JAAIVJ010000024.1"/>
</dbReference>
<reference evidence="5 6" key="1">
    <citation type="submission" date="2020-02" db="EMBL/GenBank/DDBJ databases">
        <authorList>
            <person name="Chen W.-M."/>
        </authorList>
    </citation>
    <scope>NUCLEOTIDE SEQUENCE [LARGE SCALE GENOMIC DNA]</scope>
    <source>
        <strain evidence="5 6">KMS-5</strain>
    </source>
</reference>
<dbReference type="InterPro" id="IPR047589">
    <property type="entry name" value="DUF11_rpt"/>
</dbReference>
<dbReference type="InterPro" id="IPR055371">
    <property type="entry name" value="SpaA_PFL_dom_4"/>
</dbReference>
<keyword evidence="6" id="KW-1185">Reference proteome</keyword>
<name>A0A6M0QXH1_9RHOB</name>
<evidence type="ECO:0000259" key="2">
    <source>
        <dbReference type="Pfam" id="PF19403"/>
    </source>
</evidence>
<feature type="non-terminal residue" evidence="5">
    <location>
        <position position="1053"/>
    </location>
</feature>
<feature type="domain" description="SpaA-like prealbumin fold" evidence="2">
    <location>
        <begin position="271"/>
        <end position="362"/>
    </location>
</feature>
<feature type="domain" description="SpaA-like prealbumin fold" evidence="2">
    <location>
        <begin position="485"/>
        <end position="579"/>
    </location>
</feature>
<evidence type="ECO:0000256" key="1">
    <source>
        <dbReference type="SAM" id="MobiDB-lite"/>
    </source>
</evidence>
<feature type="domain" description="DUF7507" evidence="3">
    <location>
        <begin position="930"/>
        <end position="1019"/>
    </location>
</feature>
<dbReference type="Pfam" id="PF19403">
    <property type="entry name" value="SpaA_2"/>
    <property type="match status" value="5"/>
</dbReference>